<evidence type="ECO:0000256" key="2">
    <source>
        <dbReference type="ARBA" id="ARBA00022741"/>
    </source>
</evidence>
<dbReference type="Pfam" id="PF21127">
    <property type="entry name" value="ATG1-like_MIT2"/>
    <property type="match status" value="1"/>
</dbReference>
<dbReference type="Pfam" id="PF12063">
    <property type="entry name" value="ATG1-like_MIT1"/>
    <property type="match status" value="1"/>
</dbReference>
<feature type="region of interest" description="Disordered" evidence="5">
    <location>
        <begin position="32"/>
        <end position="82"/>
    </location>
</feature>
<dbReference type="GO" id="GO:0004674">
    <property type="term" value="F:protein serine/threonine kinase activity"/>
    <property type="evidence" value="ECO:0007669"/>
    <property type="project" value="InterPro"/>
</dbReference>
<dbReference type="HOGENOM" id="CLU_713648_0_0_1"/>
<feature type="non-terminal residue" evidence="8">
    <location>
        <position position="1"/>
    </location>
</feature>
<feature type="compositionally biased region" description="Low complexity" evidence="5">
    <location>
        <begin position="101"/>
        <end position="114"/>
    </location>
</feature>
<keyword evidence="2" id="KW-0547">Nucleotide-binding</keyword>
<dbReference type="eggNOG" id="KOG0595">
    <property type="taxonomic scope" value="Eukaryota"/>
</dbReference>
<dbReference type="GeneID" id="20671337"/>
<feature type="compositionally biased region" description="Low complexity" evidence="5">
    <location>
        <begin position="408"/>
        <end position="424"/>
    </location>
</feature>
<dbReference type="Proteomes" id="UP000030671">
    <property type="component" value="Unassembled WGS sequence"/>
</dbReference>
<dbReference type="RefSeq" id="XP_009551080.1">
    <property type="nucleotide sequence ID" value="XM_009552785.1"/>
</dbReference>
<dbReference type="GO" id="GO:0005524">
    <property type="term" value="F:ATP binding"/>
    <property type="evidence" value="ECO:0007669"/>
    <property type="project" value="UniProtKB-KW"/>
</dbReference>
<feature type="domain" description="ATG1-like MIT" evidence="7">
    <location>
        <begin position="285"/>
        <end position="368"/>
    </location>
</feature>
<protein>
    <submittedName>
        <fullName evidence="8">Uncharacterized protein</fullName>
    </submittedName>
</protein>
<dbReference type="KEGG" id="hir:HETIRDRAFT_327529"/>
<dbReference type="EMBL" id="KI925463">
    <property type="protein sequence ID" value="ETW77598.1"/>
    <property type="molecule type" value="Genomic_DNA"/>
</dbReference>
<evidence type="ECO:0000259" key="6">
    <source>
        <dbReference type="Pfam" id="PF12063"/>
    </source>
</evidence>
<gene>
    <name evidence="8" type="ORF">HETIRDRAFT_327529</name>
</gene>
<dbReference type="OrthoDB" id="346907at2759"/>
<dbReference type="InParanoid" id="W4JVJ9"/>
<feature type="region of interest" description="Disordered" evidence="5">
    <location>
        <begin position="396"/>
        <end position="424"/>
    </location>
</feature>
<accession>W4JVJ9</accession>
<name>W4JVJ9_HETIT</name>
<keyword evidence="4" id="KW-0067">ATP-binding</keyword>
<dbReference type="AlphaFoldDB" id="W4JVJ9"/>
<evidence type="ECO:0000256" key="4">
    <source>
        <dbReference type="ARBA" id="ARBA00022840"/>
    </source>
</evidence>
<keyword evidence="3" id="KW-0418">Kinase</keyword>
<feature type="compositionally biased region" description="Low complexity" evidence="5">
    <location>
        <begin position="61"/>
        <end position="82"/>
    </location>
</feature>
<dbReference type="InterPro" id="IPR048941">
    <property type="entry name" value="ATG1-like_MIT2"/>
</dbReference>
<organism evidence="8 9">
    <name type="scientific">Heterobasidion irregulare (strain TC 32-1)</name>
    <dbReference type="NCBI Taxonomy" id="747525"/>
    <lineage>
        <taxon>Eukaryota</taxon>
        <taxon>Fungi</taxon>
        <taxon>Dikarya</taxon>
        <taxon>Basidiomycota</taxon>
        <taxon>Agaricomycotina</taxon>
        <taxon>Agaricomycetes</taxon>
        <taxon>Russulales</taxon>
        <taxon>Bondarzewiaceae</taxon>
        <taxon>Heterobasidion</taxon>
        <taxon>Heterobasidion annosum species complex</taxon>
    </lineage>
</organism>
<reference evidence="8 9" key="1">
    <citation type="journal article" date="2012" name="New Phytol.">
        <title>Insight into trade-off between wood decay and parasitism from the genome of a fungal forest pathogen.</title>
        <authorList>
            <person name="Olson A."/>
            <person name="Aerts A."/>
            <person name="Asiegbu F."/>
            <person name="Belbahri L."/>
            <person name="Bouzid O."/>
            <person name="Broberg A."/>
            <person name="Canback B."/>
            <person name="Coutinho P.M."/>
            <person name="Cullen D."/>
            <person name="Dalman K."/>
            <person name="Deflorio G."/>
            <person name="van Diepen L.T."/>
            <person name="Dunand C."/>
            <person name="Duplessis S."/>
            <person name="Durling M."/>
            <person name="Gonthier P."/>
            <person name="Grimwood J."/>
            <person name="Fossdal C.G."/>
            <person name="Hansson D."/>
            <person name="Henrissat B."/>
            <person name="Hietala A."/>
            <person name="Himmelstrand K."/>
            <person name="Hoffmeister D."/>
            <person name="Hogberg N."/>
            <person name="James T.Y."/>
            <person name="Karlsson M."/>
            <person name="Kohler A."/>
            <person name="Kues U."/>
            <person name="Lee Y.H."/>
            <person name="Lin Y.C."/>
            <person name="Lind M."/>
            <person name="Lindquist E."/>
            <person name="Lombard V."/>
            <person name="Lucas S."/>
            <person name="Lunden K."/>
            <person name="Morin E."/>
            <person name="Murat C."/>
            <person name="Park J."/>
            <person name="Raffaello T."/>
            <person name="Rouze P."/>
            <person name="Salamov A."/>
            <person name="Schmutz J."/>
            <person name="Solheim H."/>
            <person name="Stahlberg J."/>
            <person name="Velez H."/>
            <person name="de Vries R.P."/>
            <person name="Wiebenga A."/>
            <person name="Woodward S."/>
            <person name="Yakovlev I."/>
            <person name="Garbelotto M."/>
            <person name="Martin F."/>
            <person name="Grigoriev I.V."/>
            <person name="Stenlid J."/>
        </authorList>
    </citation>
    <scope>NUCLEOTIDE SEQUENCE [LARGE SCALE GENOMIC DNA]</scope>
    <source>
        <strain evidence="8 9">TC 32-1</strain>
    </source>
</reference>
<proteinExistence type="predicted"/>
<evidence type="ECO:0000256" key="1">
    <source>
        <dbReference type="ARBA" id="ARBA00022679"/>
    </source>
</evidence>
<dbReference type="STRING" id="747525.W4JVJ9"/>
<evidence type="ECO:0000313" key="8">
    <source>
        <dbReference type="EMBL" id="ETW77598.1"/>
    </source>
</evidence>
<sequence>RPLSTEGSIIPGETEEDGLLRREYVLVGDTRATLDSPAASPSTATFPPPPHASPPLGLNIPALPASPTASTPSPGSAGRALARALSLASKKLFGAAPASTQQQQHQRQQRPEQQMGHASSSDGEDGEERDPMEDELLAGLEQLAQKTDVITRWADEMYEFVKAVPQKPLPDPSKFVPRAGEPEKLAQRRRHADFQAEYNAVTCVAIYMLVMAFSQKGIEELRRYQEHMEMRHPEEDFVVSEGFDDGAFCVLHVSLTWFKDHFLKCNDRVALVKTWLPAQYAGPSTYVDELVYNRALTLSRTAARKELLDQHKTPDECEKLYEESLWCLYALQDDLLQRDNPFMDEDRETISTWIKRTKLRLVRCRVRMNMTDRERMRDARADKNLDDVPRIPAPWDAEAMQKFHRPDSNNANADANGHADTLSR</sequence>
<evidence type="ECO:0000256" key="5">
    <source>
        <dbReference type="SAM" id="MobiDB-lite"/>
    </source>
</evidence>
<feature type="compositionally biased region" description="Acidic residues" evidence="5">
    <location>
        <begin position="122"/>
        <end position="131"/>
    </location>
</feature>
<evidence type="ECO:0000313" key="9">
    <source>
        <dbReference type="Proteomes" id="UP000030671"/>
    </source>
</evidence>
<feature type="compositionally biased region" description="Low complexity" evidence="5">
    <location>
        <begin position="36"/>
        <end position="45"/>
    </location>
</feature>
<evidence type="ECO:0000256" key="3">
    <source>
        <dbReference type="ARBA" id="ARBA00022777"/>
    </source>
</evidence>
<feature type="region of interest" description="Disordered" evidence="5">
    <location>
        <begin position="94"/>
        <end position="131"/>
    </location>
</feature>
<feature type="domain" description="Serine/threonine-protein kinase Atg1-like tMIT" evidence="6">
    <location>
        <begin position="136"/>
        <end position="280"/>
    </location>
</feature>
<evidence type="ECO:0000259" key="7">
    <source>
        <dbReference type="Pfam" id="PF21127"/>
    </source>
</evidence>
<keyword evidence="9" id="KW-1185">Reference proteome</keyword>
<dbReference type="InterPro" id="IPR022708">
    <property type="entry name" value="Atg1-like_tMIT"/>
</dbReference>
<keyword evidence="1" id="KW-0808">Transferase</keyword>